<evidence type="ECO:0000313" key="1">
    <source>
        <dbReference type="EMBL" id="KAK1442578.1"/>
    </source>
</evidence>
<dbReference type="Proteomes" id="UP001230268">
    <property type="component" value="Unassembled WGS sequence"/>
</dbReference>
<evidence type="ECO:0000313" key="2">
    <source>
        <dbReference type="Proteomes" id="UP001230268"/>
    </source>
</evidence>
<organism evidence="1 2">
    <name type="scientific">Babesia gibsoni</name>
    <dbReference type="NCBI Taxonomy" id="33632"/>
    <lineage>
        <taxon>Eukaryota</taxon>
        <taxon>Sar</taxon>
        <taxon>Alveolata</taxon>
        <taxon>Apicomplexa</taxon>
        <taxon>Aconoidasida</taxon>
        <taxon>Piroplasmida</taxon>
        <taxon>Babesiidae</taxon>
        <taxon>Babesia</taxon>
    </lineage>
</organism>
<dbReference type="AlphaFoldDB" id="A0AAD8PCV5"/>
<protein>
    <submittedName>
        <fullName evidence="1">Uncharacterized protein</fullName>
    </submittedName>
</protein>
<reference evidence="1" key="1">
    <citation type="submission" date="2023-08" db="EMBL/GenBank/DDBJ databases">
        <title>Draft sequence of the Babesia gibsoni genome.</title>
        <authorList>
            <person name="Yamagishi J.Y."/>
            <person name="Xuan X.X."/>
        </authorList>
    </citation>
    <scope>NUCLEOTIDE SEQUENCE</scope>
    <source>
        <strain evidence="1">Azabu</strain>
    </source>
</reference>
<keyword evidence="2" id="KW-1185">Reference proteome</keyword>
<sequence length="470" mass="53703">MMLYVECFKSLRQYRHSVVRHKSTLALVRSKSGVEATPGESCAIRNIVSSRHEWLVLYNYAKHLSTYRSEITRDKCTTLLISLLQLIQEQNKAKGWKQESPLGFICDKGVIFPSGKCYNVAVTDYVLQPSNLLRYMKLMAKIRPYYMLKRTPLSKEIVPEASQPMQLTKTRSKCSIYDELFSSLLEDNPINQVRSMDMKDSGSYIGPLRLDTDQLIAIPPVITTPFYFELSADEPPEEGDYENSKTKDSLQIVDHCVMDLLDHLLRFFDSSDLSNQQCILTMFLATMLYGPKLRTLGKDAIDDAFAKFHKVIVNRTIKNDCNISFRSLAYLLNSCTVATDLFKIGDYLAGRILQSDYVIPVDHLENICFALSRANYENDALYEHITRMILEQMDNITPTVCLNLLWSYTKVGNATMVLGPLEKKLQNFNKESFEGLNTTFLKRAHRALKDHIADESFAAMKDFINGDSVE</sequence>
<dbReference type="EMBL" id="JAVEPI010000003">
    <property type="protein sequence ID" value="KAK1442578.1"/>
    <property type="molecule type" value="Genomic_DNA"/>
</dbReference>
<gene>
    <name evidence="1" type="ORF">BgAZ_300960</name>
</gene>
<comment type="caution">
    <text evidence="1">The sequence shown here is derived from an EMBL/GenBank/DDBJ whole genome shotgun (WGS) entry which is preliminary data.</text>
</comment>
<proteinExistence type="predicted"/>
<accession>A0AAD8PCV5</accession>
<name>A0AAD8PCV5_BABGI</name>